<evidence type="ECO:0000256" key="3">
    <source>
        <dbReference type="ARBA" id="ARBA00022989"/>
    </source>
</evidence>
<sequence length="301" mass="33635">MTANIPTVKRRVLTADGDYETIPAYRILWLTRLVYSSGFELAIAAVISINAVFLAVLTMPGITDETRQFAIVVDTIAMGIYAVELALRILSYGRRPWMFFTRGWNVFDFIIVGLAPFAAGQTLVLRLLRLMRLLRIFRFLPEVRVLFASIVKSIPPLLSMSVLIGLLLFLYGMAGTYLFGAQLPISWGHIGLSLKSLFILLTLENFPVYLEESMAVSPLALPYFLSYVFFIVFTILNVLIGIVLNAMDEARAENRLRTNGVDAILKISTIVDSMSSDGKISKAELAQLKADIARLRDTMPR</sequence>
<dbReference type="InterPro" id="IPR005821">
    <property type="entry name" value="Ion_trans_dom"/>
</dbReference>
<feature type="transmembrane region" description="Helical" evidence="5">
    <location>
        <begin position="33"/>
        <end position="57"/>
    </location>
</feature>
<keyword evidence="3 5" id="KW-1133">Transmembrane helix</keyword>
<feature type="transmembrane region" description="Helical" evidence="5">
    <location>
        <begin position="222"/>
        <end position="247"/>
    </location>
</feature>
<dbReference type="InterPro" id="IPR043203">
    <property type="entry name" value="VGCC_Ca_Na"/>
</dbReference>
<feature type="transmembrane region" description="Helical" evidence="5">
    <location>
        <begin position="192"/>
        <end position="210"/>
    </location>
</feature>
<dbReference type="Pfam" id="PF00520">
    <property type="entry name" value="Ion_trans"/>
    <property type="match status" value="1"/>
</dbReference>
<dbReference type="AlphaFoldDB" id="A0A6J6G8S6"/>
<keyword evidence="4 5" id="KW-0472">Membrane</keyword>
<dbReference type="EMBL" id="CAEZUE010000071">
    <property type="protein sequence ID" value="CAB4593188.1"/>
    <property type="molecule type" value="Genomic_DNA"/>
</dbReference>
<dbReference type="PANTHER" id="PTHR10037">
    <property type="entry name" value="VOLTAGE-GATED CATION CHANNEL CALCIUM AND SODIUM"/>
    <property type="match status" value="1"/>
</dbReference>
<dbReference type="GO" id="GO:0001518">
    <property type="term" value="C:voltage-gated sodium channel complex"/>
    <property type="evidence" value="ECO:0007669"/>
    <property type="project" value="TreeGrafter"/>
</dbReference>
<proteinExistence type="predicted"/>
<organism evidence="7">
    <name type="scientific">freshwater metagenome</name>
    <dbReference type="NCBI Taxonomy" id="449393"/>
    <lineage>
        <taxon>unclassified sequences</taxon>
        <taxon>metagenomes</taxon>
        <taxon>ecological metagenomes</taxon>
    </lineage>
</organism>
<evidence type="ECO:0000256" key="2">
    <source>
        <dbReference type="ARBA" id="ARBA00022692"/>
    </source>
</evidence>
<keyword evidence="2 5" id="KW-0812">Transmembrane</keyword>
<dbReference type="InterPro" id="IPR027359">
    <property type="entry name" value="Volt_channel_dom_sf"/>
</dbReference>
<reference evidence="7" key="1">
    <citation type="submission" date="2020-05" db="EMBL/GenBank/DDBJ databases">
        <authorList>
            <person name="Chiriac C."/>
            <person name="Salcher M."/>
            <person name="Ghai R."/>
            <person name="Kavagutti S V."/>
        </authorList>
    </citation>
    <scope>NUCLEOTIDE SEQUENCE</scope>
</reference>
<evidence type="ECO:0000256" key="1">
    <source>
        <dbReference type="ARBA" id="ARBA00004141"/>
    </source>
</evidence>
<evidence type="ECO:0000259" key="6">
    <source>
        <dbReference type="Pfam" id="PF00520"/>
    </source>
</evidence>
<feature type="transmembrane region" description="Helical" evidence="5">
    <location>
        <begin position="69"/>
        <end position="91"/>
    </location>
</feature>
<comment type="subcellular location">
    <subcellularLocation>
        <location evidence="1">Membrane</location>
        <topology evidence="1">Multi-pass membrane protein</topology>
    </subcellularLocation>
</comment>
<name>A0A6J6G8S6_9ZZZZ</name>
<feature type="transmembrane region" description="Helical" evidence="5">
    <location>
        <begin position="103"/>
        <end position="124"/>
    </location>
</feature>
<gene>
    <name evidence="7" type="ORF">UFOPK1788_00644</name>
</gene>
<protein>
    <submittedName>
        <fullName evidence="7">Unannotated protein</fullName>
    </submittedName>
</protein>
<evidence type="ECO:0000256" key="4">
    <source>
        <dbReference type="ARBA" id="ARBA00023136"/>
    </source>
</evidence>
<feature type="transmembrane region" description="Helical" evidence="5">
    <location>
        <begin position="160"/>
        <end position="180"/>
    </location>
</feature>
<evidence type="ECO:0000313" key="7">
    <source>
        <dbReference type="EMBL" id="CAB4593188.1"/>
    </source>
</evidence>
<dbReference type="SUPFAM" id="SSF81324">
    <property type="entry name" value="Voltage-gated potassium channels"/>
    <property type="match status" value="1"/>
</dbReference>
<dbReference type="GO" id="GO:0005248">
    <property type="term" value="F:voltage-gated sodium channel activity"/>
    <property type="evidence" value="ECO:0007669"/>
    <property type="project" value="TreeGrafter"/>
</dbReference>
<dbReference type="Gene3D" id="1.20.120.350">
    <property type="entry name" value="Voltage-gated potassium channels. Chain C"/>
    <property type="match status" value="1"/>
</dbReference>
<accession>A0A6J6G8S6</accession>
<dbReference type="Gene3D" id="1.10.287.70">
    <property type="match status" value="1"/>
</dbReference>
<feature type="domain" description="Ion transport" evidence="6">
    <location>
        <begin position="38"/>
        <end position="253"/>
    </location>
</feature>
<evidence type="ECO:0000256" key="5">
    <source>
        <dbReference type="SAM" id="Phobius"/>
    </source>
</evidence>
<dbReference type="PANTHER" id="PTHR10037:SF62">
    <property type="entry name" value="SODIUM CHANNEL PROTEIN 60E"/>
    <property type="match status" value="1"/>
</dbReference>